<dbReference type="EMBL" id="JBBPEH010000014">
    <property type="protein sequence ID" value="KAK7530322.1"/>
    <property type="molecule type" value="Genomic_DNA"/>
</dbReference>
<dbReference type="RefSeq" id="XP_066650561.1">
    <property type="nucleotide sequence ID" value="XM_066794105.1"/>
</dbReference>
<dbReference type="Proteomes" id="UP001360953">
    <property type="component" value="Unassembled WGS sequence"/>
</dbReference>
<keyword evidence="1" id="KW-1133">Transmembrane helix</keyword>
<gene>
    <name evidence="2" type="ORF">J3D65DRAFT_152857</name>
</gene>
<keyword evidence="1" id="KW-0812">Transmembrane</keyword>
<comment type="caution">
    <text evidence="2">The sequence shown here is derived from an EMBL/GenBank/DDBJ whole genome shotgun (WGS) entry which is preliminary data.</text>
</comment>
<proteinExistence type="predicted"/>
<evidence type="ECO:0000313" key="3">
    <source>
        <dbReference type="Proteomes" id="UP001360953"/>
    </source>
</evidence>
<accession>A0ABR1L513</accession>
<protein>
    <submittedName>
        <fullName evidence="2">Uncharacterized protein</fullName>
    </submittedName>
</protein>
<dbReference type="GeneID" id="92027011"/>
<reference evidence="2 3" key="1">
    <citation type="submission" date="2024-04" db="EMBL/GenBank/DDBJ databases">
        <title>Phyllosticta paracitricarpa is synonymous to the EU quarantine fungus P. citricarpa based on phylogenomic analyses.</title>
        <authorList>
            <consortium name="Lawrence Berkeley National Laboratory"/>
            <person name="Van ingen-buijs V.A."/>
            <person name="Van westerhoven A.C."/>
            <person name="Haridas S."/>
            <person name="Skiadas P."/>
            <person name="Martin F."/>
            <person name="Groenewald J.Z."/>
            <person name="Crous P.W."/>
            <person name="Seidl M.F."/>
        </authorList>
    </citation>
    <scope>NUCLEOTIDE SEQUENCE [LARGE SCALE GENOMIC DNA]</scope>
    <source>
        <strain evidence="2 3">CPC 17464</strain>
    </source>
</reference>
<organism evidence="2 3">
    <name type="scientific">Phyllosticta citribraziliensis</name>
    <dbReference type="NCBI Taxonomy" id="989973"/>
    <lineage>
        <taxon>Eukaryota</taxon>
        <taxon>Fungi</taxon>
        <taxon>Dikarya</taxon>
        <taxon>Ascomycota</taxon>
        <taxon>Pezizomycotina</taxon>
        <taxon>Dothideomycetes</taxon>
        <taxon>Dothideomycetes incertae sedis</taxon>
        <taxon>Botryosphaeriales</taxon>
        <taxon>Phyllostictaceae</taxon>
        <taxon>Phyllosticta</taxon>
    </lineage>
</organism>
<sequence length="174" mass="19038">MLNKMVVKIASAWCPAGADAERHYRLHACALAQRRQPGSTQPYGLPIFITGLRGCCGESVTGNAALCCCYAGLRRTCVRVSMLALHLKFSASIQIAEALFPIRQFSWRRGSRRLPCDGAIFACSIDQLRFFVDSSKHSCSNLLPVYFAPRGTRFLIGLVAFLPLAVLLSPCLGL</sequence>
<feature type="transmembrane region" description="Helical" evidence="1">
    <location>
        <begin position="152"/>
        <end position="172"/>
    </location>
</feature>
<evidence type="ECO:0000313" key="2">
    <source>
        <dbReference type="EMBL" id="KAK7530322.1"/>
    </source>
</evidence>
<name>A0ABR1L513_9PEZI</name>
<keyword evidence="1" id="KW-0472">Membrane</keyword>
<keyword evidence="3" id="KW-1185">Reference proteome</keyword>
<evidence type="ECO:0000256" key="1">
    <source>
        <dbReference type="SAM" id="Phobius"/>
    </source>
</evidence>